<feature type="signal peptide" evidence="1">
    <location>
        <begin position="1"/>
        <end position="20"/>
    </location>
</feature>
<keyword evidence="3" id="KW-1185">Reference proteome</keyword>
<gene>
    <name evidence="2" type="ORF">M3N55_15355</name>
</gene>
<dbReference type="EMBL" id="JALZWP010000023">
    <property type="protein sequence ID" value="MCL1630103.1"/>
    <property type="molecule type" value="Genomic_DNA"/>
</dbReference>
<keyword evidence="1" id="KW-0732">Signal</keyword>
<sequence length="418" mass="45686">MHFSTISFVLFLSVLPASLAAMEFSVERIDLWPIREPTLHIKASGEILPGDTEKLKAAIDAADTSDVRDVLFMFDSPGGSLIESLEIGAYIAEIPAIVSAQVGSQDMPSAVCASACVYAYLAADYRYLPDGARIGIHQFGLYDTDLDGQAGAALGQTLSGILSEYIRTHRAEPEFFEAISVIEHDEILWVSRRDLEAWRVVTNDVYDERTEYININGDLALRLTQIAITGDSFLTLLCTETGAAGVADLHEPALAAYETFELAIDGVWHAIEKWDVLERSNMRGRMVFEIPPRLAVATATARSIGARVVAPSGDIYFGFEQAIRDERLAELMRGCTYTPSPPPAARGAMVDLPGTDLPGNDLTTEGFRGISFARCKQICLESDQCRAVSYVQSMSWCWPKGRASRRVSTSGIISAVQQ</sequence>
<dbReference type="InterPro" id="IPR029045">
    <property type="entry name" value="ClpP/crotonase-like_dom_sf"/>
</dbReference>
<evidence type="ECO:0008006" key="4">
    <source>
        <dbReference type="Google" id="ProtNLM"/>
    </source>
</evidence>
<organism evidence="2 3">
    <name type="scientific">Roseinatronobacter domitianus</name>
    <dbReference type="NCBI Taxonomy" id="2940293"/>
    <lineage>
        <taxon>Bacteria</taxon>
        <taxon>Pseudomonadati</taxon>
        <taxon>Pseudomonadota</taxon>
        <taxon>Alphaproteobacteria</taxon>
        <taxon>Rhodobacterales</taxon>
        <taxon>Paracoccaceae</taxon>
        <taxon>Roseinatronobacter</taxon>
    </lineage>
</organism>
<evidence type="ECO:0000256" key="1">
    <source>
        <dbReference type="SAM" id="SignalP"/>
    </source>
</evidence>
<dbReference type="Proteomes" id="UP001202550">
    <property type="component" value="Unassembled WGS sequence"/>
</dbReference>
<dbReference type="Gene3D" id="3.90.226.10">
    <property type="entry name" value="2-enoyl-CoA Hydratase, Chain A, domain 1"/>
    <property type="match status" value="1"/>
</dbReference>
<dbReference type="SUPFAM" id="SSF52096">
    <property type="entry name" value="ClpP/crotonase"/>
    <property type="match status" value="1"/>
</dbReference>
<name>A0ABT0M625_9RHOB</name>
<accession>A0ABT0M625</accession>
<evidence type="ECO:0000313" key="2">
    <source>
        <dbReference type="EMBL" id="MCL1630103.1"/>
    </source>
</evidence>
<reference evidence="2 3" key="1">
    <citation type="submission" date="2022-05" db="EMBL/GenBank/DDBJ databases">
        <title>Seasonal and diel survey of microbial diversity of the Tyrrhenian coast.</title>
        <authorList>
            <person name="Gattoni G."/>
            <person name="Corral P."/>
        </authorList>
    </citation>
    <scope>NUCLEOTIDE SEQUENCE [LARGE SCALE GENOMIC DNA]</scope>
    <source>
        <strain evidence="2 3">V10</strain>
    </source>
</reference>
<feature type="chain" id="PRO_5045877739" description="Apple domain-containing protein" evidence="1">
    <location>
        <begin position="21"/>
        <end position="418"/>
    </location>
</feature>
<dbReference type="Gene3D" id="3.50.4.10">
    <property type="entry name" value="Hepatocyte Growth Factor"/>
    <property type="match status" value="1"/>
</dbReference>
<proteinExistence type="predicted"/>
<evidence type="ECO:0000313" key="3">
    <source>
        <dbReference type="Proteomes" id="UP001202550"/>
    </source>
</evidence>
<comment type="caution">
    <text evidence="2">The sequence shown here is derived from an EMBL/GenBank/DDBJ whole genome shotgun (WGS) entry which is preliminary data.</text>
</comment>
<dbReference type="RefSeq" id="WP_249060725.1">
    <property type="nucleotide sequence ID" value="NZ_JALZWP010000023.1"/>
</dbReference>
<protein>
    <recommendedName>
        <fullName evidence="4">Apple domain-containing protein</fullName>
    </recommendedName>
</protein>